<accession>A0A9W9YLT9</accession>
<name>A0A9W9YLT9_9CNID</name>
<reference evidence="2" key="1">
    <citation type="submission" date="2023-01" db="EMBL/GenBank/DDBJ databases">
        <title>Genome assembly of the deep-sea coral Lophelia pertusa.</title>
        <authorList>
            <person name="Herrera S."/>
            <person name="Cordes E."/>
        </authorList>
    </citation>
    <scope>NUCLEOTIDE SEQUENCE</scope>
    <source>
        <strain evidence="2">USNM1676648</strain>
        <tissue evidence="2">Polyp</tissue>
    </source>
</reference>
<comment type="caution">
    <text evidence="2">The sequence shown here is derived from an EMBL/GenBank/DDBJ whole genome shotgun (WGS) entry which is preliminary data.</text>
</comment>
<protein>
    <submittedName>
        <fullName evidence="2">Uncharacterized protein</fullName>
    </submittedName>
</protein>
<keyword evidence="3" id="KW-1185">Reference proteome</keyword>
<gene>
    <name evidence="2" type="ORF">OS493_024357</name>
</gene>
<dbReference type="Proteomes" id="UP001163046">
    <property type="component" value="Unassembled WGS sequence"/>
</dbReference>
<evidence type="ECO:0000313" key="2">
    <source>
        <dbReference type="EMBL" id="KAJ7357550.1"/>
    </source>
</evidence>
<proteinExistence type="predicted"/>
<organism evidence="2 3">
    <name type="scientific">Desmophyllum pertusum</name>
    <dbReference type="NCBI Taxonomy" id="174260"/>
    <lineage>
        <taxon>Eukaryota</taxon>
        <taxon>Metazoa</taxon>
        <taxon>Cnidaria</taxon>
        <taxon>Anthozoa</taxon>
        <taxon>Hexacorallia</taxon>
        <taxon>Scleractinia</taxon>
        <taxon>Caryophylliina</taxon>
        <taxon>Caryophylliidae</taxon>
        <taxon>Desmophyllum</taxon>
    </lineage>
</organism>
<evidence type="ECO:0000313" key="3">
    <source>
        <dbReference type="Proteomes" id="UP001163046"/>
    </source>
</evidence>
<feature type="compositionally biased region" description="Polar residues" evidence="1">
    <location>
        <begin position="239"/>
        <end position="255"/>
    </location>
</feature>
<dbReference type="EMBL" id="MU827320">
    <property type="protein sequence ID" value="KAJ7357550.1"/>
    <property type="molecule type" value="Genomic_DNA"/>
</dbReference>
<feature type="compositionally biased region" description="Low complexity" evidence="1">
    <location>
        <begin position="207"/>
        <end position="227"/>
    </location>
</feature>
<dbReference type="OrthoDB" id="5984622at2759"/>
<feature type="compositionally biased region" description="Basic and acidic residues" evidence="1">
    <location>
        <begin position="259"/>
        <end position="269"/>
    </location>
</feature>
<dbReference type="AlphaFoldDB" id="A0A9W9YLT9"/>
<evidence type="ECO:0000256" key="1">
    <source>
        <dbReference type="SAM" id="MobiDB-lite"/>
    </source>
</evidence>
<feature type="region of interest" description="Disordered" evidence="1">
    <location>
        <begin position="207"/>
        <end position="269"/>
    </location>
</feature>
<sequence length="269" mass="29466">MGLFHATRPNSVKEPTIRLPEHYRRLLQWKDSHVRVQIQMARCMKKTKDDAAKKMQVPATAGYQAPNVPMQNYNMPAQQQGIPGQQAASYYPNMAQTPYIGAPVQNPVPEQSQAAFAPSPMNQYPANPSPFQAADPNMGMNAVAKNNIPENTQPQPPASQANAVFDQWRASSFGAATADKKDQMPSAPVAPVNDQFADFMKLQSSSSSSVEASPASQQAAIPAAMQQRSDVPQLPNMFPMQSQIPSNIPGQNQAYYMQPEEHGDFPENP</sequence>